<keyword evidence="3" id="KW-0677">Repeat</keyword>
<dbReference type="GO" id="GO:0003729">
    <property type="term" value="F:mRNA binding"/>
    <property type="evidence" value="ECO:0007669"/>
    <property type="project" value="UniProtKB-ARBA"/>
</dbReference>
<dbReference type="PANTHER" id="PTHR45717">
    <property type="entry name" value="OS12G0527900 PROTEIN"/>
    <property type="match status" value="1"/>
</dbReference>
<feature type="repeat" description="PPR" evidence="6">
    <location>
        <begin position="350"/>
        <end position="384"/>
    </location>
</feature>
<feature type="repeat" description="PPR" evidence="6">
    <location>
        <begin position="139"/>
        <end position="173"/>
    </location>
</feature>
<comment type="caution">
    <text evidence="7">The sequence shown here is derived from an EMBL/GenBank/DDBJ whole genome shotgun (WGS) entry which is preliminary data.</text>
</comment>
<feature type="repeat" description="PPR" evidence="6">
    <location>
        <begin position="208"/>
        <end position="242"/>
    </location>
</feature>
<reference evidence="7 8" key="1">
    <citation type="journal article" date="2018" name="Proc. Natl. Acad. Sci. U.S.A.">
        <title>Draft genome sequence of Camellia sinensis var. sinensis provides insights into the evolution of the tea genome and tea quality.</title>
        <authorList>
            <person name="Wei C."/>
            <person name="Yang H."/>
            <person name="Wang S."/>
            <person name="Zhao J."/>
            <person name="Liu C."/>
            <person name="Gao L."/>
            <person name="Xia E."/>
            <person name="Lu Y."/>
            <person name="Tai Y."/>
            <person name="She G."/>
            <person name="Sun J."/>
            <person name="Cao H."/>
            <person name="Tong W."/>
            <person name="Gao Q."/>
            <person name="Li Y."/>
            <person name="Deng W."/>
            <person name="Jiang X."/>
            <person name="Wang W."/>
            <person name="Chen Q."/>
            <person name="Zhang S."/>
            <person name="Li H."/>
            <person name="Wu J."/>
            <person name="Wang P."/>
            <person name="Li P."/>
            <person name="Shi C."/>
            <person name="Zheng F."/>
            <person name="Jian J."/>
            <person name="Huang B."/>
            <person name="Shan D."/>
            <person name="Shi M."/>
            <person name="Fang C."/>
            <person name="Yue Y."/>
            <person name="Li F."/>
            <person name="Li D."/>
            <person name="Wei S."/>
            <person name="Han B."/>
            <person name="Jiang C."/>
            <person name="Yin Y."/>
            <person name="Xia T."/>
            <person name="Zhang Z."/>
            <person name="Bennetzen J.L."/>
            <person name="Zhao S."/>
            <person name="Wan X."/>
        </authorList>
    </citation>
    <scope>NUCLEOTIDE SEQUENCE [LARGE SCALE GENOMIC DNA]</scope>
    <source>
        <strain evidence="8">cv. Shuchazao</strain>
        <tissue evidence="7">Leaf</tissue>
    </source>
</reference>
<evidence type="ECO:0000256" key="6">
    <source>
        <dbReference type="PROSITE-ProRule" id="PRU00708"/>
    </source>
</evidence>
<evidence type="ECO:0000256" key="3">
    <source>
        <dbReference type="ARBA" id="ARBA00022737"/>
    </source>
</evidence>
<dbReference type="PROSITE" id="PS51375">
    <property type="entry name" value="PPR"/>
    <property type="match status" value="3"/>
</dbReference>
<evidence type="ECO:0000256" key="2">
    <source>
        <dbReference type="ARBA" id="ARBA00007626"/>
    </source>
</evidence>
<keyword evidence="5" id="KW-0496">Mitochondrion</keyword>
<keyword evidence="8" id="KW-1185">Reference proteome</keyword>
<dbReference type="NCBIfam" id="TIGR00756">
    <property type="entry name" value="PPR"/>
    <property type="match status" value="4"/>
</dbReference>
<evidence type="ECO:0000256" key="5">
    <source>
        <dbReference type="ARBA" id="ARBA00023128"/>
    </source>
</evidence>
<comment type="similarity">
    <text evidence="2">Belongs to the PPR family. P subfamily.</text>
</comment>
<dbReference type="Pfam" id="PF13041">
    <property type="entry name" value="PPR_2"/>
    <property type="match status" value="1"/>
</dbReference>
<evidence type="ECO:0000313" key="8">
    <source>
        <dbReference type="Proteomes" id="UP000306102"/>
    </source>
</evidence>
<evidence type="ECO:0000256" key="4">
    <source>
        <dbReference type="ARBA" id="ARBA00022946"/>
    </source>
</evidence>
<dbReference type="AlphaFoldDB" id="A0A4S4E553"/>
<dbReference type="Proteomes" id="UP000306102">
    <property type="component" value="Unassembled WGS sequence"/>
</dbReference>
<evidence type="ECO:0000313" key="7">
    <source>
        <dbReference type="EMBL" id="THG11091.1"/>
    </source>
</evidence>
<evidence type="ECO:0008006" key="9">
    <source>
        <dbReference type="Google" id="ProtNLM"/>
    </source>
</evidence>
<dbReference type="InterPro" id="IPR002885">
    <property type="entry name" value="PPR_rpt"/>
</dbReference>
<dbReference type="Gene3D" id="1.25.40.10">
    <property type="entry name" value="Tetratricopeptide repeat domain"/>
    <property type="match status" value="3"/>
</dbReference>
<comment type="subcellular location">
    <subcellularLocation>
        <location evidence="1">Mitochondrion</location>
    </subcellularLocation>
</comment>
<dbReference type="FunFam" id="1.25.40.10:FF:000385">
    <property type="entry name" value="Pentatricopeptide repeat-containing protein mitochondrial"/>
    <property type="match status" value="1"/>
</dbReference>
<dbReference type="GO" id="GO:0005739">
    <property type="term" value="C:mitochondrion"/>
    <property type="evidence" value="ECO:0007669"/>
    <property type="project" value="UniProtKB-SubCell"/>
</dbReference>
<gene>
    <name evidence="7" type="ORF">TEA_002622</name>
</gene>
<protein>
    <recommendedName>
        <fullName evidence="9">Pentacotripeptide-repeat region of PRORP domain-containing protein</fullName>
    </recommendedName>
</protein>
<accession>A0A4S4E553</accession>
<proteinExistence type="inferred from homology"/>
<dbReference type="PANTHER" id="PTHR45717:SF5">
    <property type="entry name" value="PENTACOTRIPEPTIDE-REPEAT REGION OF PRORP DOMAIN-CONTAINING PROTEIN"/>
    <property type="match status" value="1"/>
</dbReference>
<dbReference type="EMBL" id="SDRB02007459">
    <property type="protein sequence ID" value="THG11091.1"/>
    <property type="molecule type" value="Genomic_DNA"/>
</dbReference>
<evidence type="ECO:0000256" key="1">
    <source>
        <dbReference type="ARBA" id="ARBA00004173"/>
    </source>
</evidence>
<dbReference type="InterPro" id="IPR011990">
    <property type="entry name" value="TPR-like_helical_dom_sf"/>
</dbReference>
<dbReference type="Pfam" id="PF01535">
    <property type="entry name" value="PPR"/>
    <property type="match status" value="2"/>
</dbReference>
<name>A0A4S4E553_CAMSN</name>
<organism evidence="7 8">
    <name type="scientific">Camellia sinensis var. sinensis</name>
    <name type="common">China tea</name>
    <dbReference type="NCBI Taxonomy" id="542762"/>
    <lineage>
        <taxon>Eukaryota</taxon>
        <taxon>Viridiplantae</taxon>
        <taxon>Streptophyta</taxon>
        <taxon>Embryophyta</taxon>
        <taxon>Tracheophyta</taxon>
        <taxon>Spermatophyta</taxon>
        <taxon>Magnoliopsida</taxon>
        <taxon>eudicotyledons</taxon>
        <taxon>Gunneridae</taxon>
        <taxon>Pentapetalae</taxon>
        <taxon>asterids</taxon>
        <taxon>Ericales</taxon>
        <taxon>Theaceae</taxon>
        <taxon>Camellia</taxon>
    </lineage>
</organism>
<keyword evidence="4" id="KW-0809">Transit peptide</keyword>
<dbReference type="SUPFAM" id="SSF81901">
    <property type="entry name" value="HCP-like"/>
    <property type="match status" value="1"/>
</dbReference>
<sequence>MASHANRLIISRLTPTTTSRCYSTPTALTVTKGKEDSLFRKLSALGYGGSGSDAAVADTLDEWVKQGKSIKRFDIISCVNHLRKFKKYHHAIQLYEWMEKGKNKMNNADRAIRIDLLAKANGVASAEKYFNSLEGSAKTMKTYGALLSTYCKEKMLDKAIELFEKMKELSFTSALNYNNMMSLYLNLGQPEKVPSLVKEMEEMNIAADKYTYNQLMNSYASLNDVNAVEEVLETMKTKKVIPDWFTYGNLATIYVNAGLIDKANDVLEKLEDEDMLNGLDRETFHTLITLYARTSNLLGVNRAWVSLKLTFAKPNNVSYLIMLLALFKLENVDGLEKCFAEWESGCSTYDVRLANIILESYLNRNMIEEANALYESVVSRGVQPNLRTLNLFTSYYLKKQQMDLALKFFEIGVSKMSSEKSNWFPTDETVSMFLKYFEEEKDTESAEKFCEIMKKIGRLESNASVSQLQTCIAAGKVGTLKLRRCSI</sequence>